<evidence type="ECO:0000259" key="1">
    <source>
        <dbReference type="Pfam" id="PF01494"/>
    </source>
</evidence>
<evidence type="ECO:0000313" key="3">
    <source>
        <dbReference type="Proteomes" id="UP000013201"/>
    </source>
</evidence>
<evidence type="ECO:0000313" key="2">
    <source>
        <dbReference type="EMBL" id="CCW19852.1"/>
    </source>
</evidence>
<dbReference type="AlphaFoldDB" id="N1MWA7"/>
<dbReference type="InterPro" id="IPR036188">
    <property type="entry name" value="FAD/NAD-bd_sf"/>
</dbReference>
<dbReference type="BioCyc" id="MetaCyc:MONOMER-19702"/>
<dbReference type="Gene3D" id="3.50.50.60">
    <property type="entry name" value="FAD/NAD(P)-binding domain"/>
    <property type="match status" value="1"/>
</dbReference>
<dbReference type="InterPro" id="IPR002938">
    <property type="entry name" value="FAD-bd"/>
</dbReference>
<dbReference type="EC" id="1.14.13.2" evidence="2"/>
<keyword evidence="2" id="KW-0560">Oxidoreductase</keyword>
<organism evidence="2 3">
    <name type="scientific">Sphingobium indicum BiD32</name>
    <dbReference type="NCBI Taxonomy" id="1301087"/>
    <lineage>
        <taxon>Bacteria</taxon>
        <taxon>Pseudomonadati</taxon>
        <taxon>Pseudomonadota</taxon>
        <taxon>Alphaproteobacteria</taxon>
        <taxon>Sphingomonadales</taxon>
        <taxon>Sphingomonadaceae</taxon>
        <taxon>Sphingobium</taxon>
    </lineage>
</organism>
<dbReference type="Pfam" id="PF01494">
    <property type="entry name" value="FAD_binding_3"/>
    <property type="match status" value="1"/>
</dbReference>
<dbReference type="GO" id="GO:0018659">
    <property type="term" value="F:4-hydroxybenzoate 3-monooxygenase activity"/>
    <property type="evidence" value="ECO:0007669"/>
    <property type="project" value="UniProtKB-EC"/>
</dbReference>
<name>N1MWA7_9SPHN</name>
<dbReference type="EMBL" id="CAVK010000235">
    <property type="protein sequence ID" value="CCW19852.1"/>
    <property type="molecule type" value="Genomic_DNA"/>
</dbReference>
<dbReference type="SUPFAM" id="SSF51905">
    <property type="entry name" value="FAD/NAD(P)-binding domain"/>
    <property type="match status" value="1"/>
</dbReference>
<dbReference type="GO" id="GO:0071949">
    <property type="term" value="F:FAD binding"/>
    <property type="evidence" value="ECO:0007669"/>
    <property type="project" value="InterPro"/>
</dbReference>
<reference evidence="2 3" key="1">
    <citation type="submission" date="2013-03" db="EMBL/GenBank/DDBJ databases">
        <authorList>
            <person name="Le V."/>
        </authorList>
    </citation>
    <scope>NUCLEOTIDE SEQUENCE [LARGE SCALE GENOMIC DNA]</scope>
    <source>
        <strain evidence="2 3">BiD32</strain>
    </source>
</reference>
<protein>
    <submittedName>
        <fullName evidence="2">p-hydroxybenzoate hydroxylase</fullName>
        <ecNumber evidence="2">1.14.13.2</ecNumber>
    </submittedName>
</protein>
<dbReference type="SMR" id="N1MWA7"/>
<feature type="domain" description="FAD-binding" evidence="1">
    <location>
        <begin position="1"/>
        <end position="63"/>
    </location>
</feature>
<accession>N1MWA7</accession>
<sequence length="113" mass="12782">MFLAGDAAHIVPPTGAKGLNLAASDVIMLSQALREFYRDHSSAGIDSYSERALSRVWKAERFSWWFTSITHRFPNMDGFDRRIQMAELDYIRGSITAQRSLAENYVGLPLETI</sequence>
<keyword evidence="3" id="KW-1185">Reference proteome</keyword>
<reference evidence="3" key="2">
    <citation type="submission" date="2013-04" db="EMBL/GenBank/DDBJ databases">
        <title>Bisphenol A degrading Sphingobium sp. strain BiD32.</title>
        <authorList>
            <person name="Nielsen J.L."/>
            <person name="Zhou N.A."/>
            <person name="Kjeldal H."/>
        </authorList>
    </citation>
    <scope>NUCLEOTIDE SEQUENCE [LARGE SCALE GENOMIC DNA]</scope>
    <source>
        <strain evidence="3">BiD32</strain>
    </source>
</reference>
<proteinExistence type="predicted"/>
<gene>
    <name evidence="2" type="ORF">EBBID32_42220</name>
</gene>
<comment type="caution">
    <text evidence="2">The sequence shown here is derived from an EMBL/GenBank/DDBJ whole genome shotgun (WGS) entry which is preliminary data.</text>
</comment>
<dbReference type="Proteomes" id="UP000013201">
    <property type="component" value="Unassembled WGS sequence"/>
</dbReference>
<dbReference type="Gene3D" id="3.30.9.10">
    <property type="entry name" value="D-Amino Acid Oxidase, subunit A, domain 2"/>
    <property type="match status" value="1"/>
</dbReference>